<name>A0A261FIJ9_9BIFI</name>
<evidence type="ECO:0000259" key="4">
    <source>
        <dbReference type="PROSITE" id="PS51677"/>
    </source>
</evidence>
<evidence type="ECO:0000313" key="6">
    <source>
        <dbReference type="Proteomes" id="UP000216444"/>
    </source>
</evidence>
<dbReference type="GO" id="GO:0005975">
    <property type="term" value="P:carbohydrate metabolic process"/>
    <property type="evidence" value="ECO:0007669"/>
    <property type="project" value="InterPro"/>
</dbReference>
<feature type="domain" description="NodB homology" evidence="4">
    <location>
        <begin position="251"/>
        <end position="408"/>
    </location>
</feature>
<sequence length="408" mass="43714">MTSRRNRNENRYENRNNNRSESPHHANAIGRHAGARSRTASLMILIVAALVVVLGVAMGVNTLHSQSMDSMGSMRTTEPGTATAPNSSITAPASKSAVPTADPGDIVMGVNGDENTVVLKGEQYLEAGAHASEPTDGILNDRIRTSGSVDTSKPGDYTVTYSVADSSGHVAHTDRTVHVVDSMDKQSGGVPVLMYHYVYSASAAPDHLDANYLLDSKLEEQLNYLSANDFYYPSWQEVAEYVAGTHSLPKRSVVLTFDDGEEGFLHYGIPLLAKYRVPATSFIIASDADASQKVVANANEFVQFQSHSFDMHRAGGTVGHGGRISAMTHAEIVDDLTKSTTIVGTNQAFAYPFGDTTDDARAAAREVGFLCAFTTKYGRANTGDDPMALPRVRVSGDQSLASFEASVQ</sequence>
<reference evidence="5 6" key="1">
    <citation type="journal article" date="2017" name="BMC Genomics">
        <title>Comparative genomic and phylogenomic analyses of the Bifidobacteriaceae family.</title>
        <authorList>
            <person name="Lugli G.A."/>
            <person name="Milani C."/>
            <person name="Turroni F."/>
            <person name="Duranti S."/>
            <person name="Mancabelli L."/>
            <person name="Mangifesta M."/>
            <person name="Ferrario C."/>
            <person name="Modesto M."/>
            <person name="Mattarelli P."/>
            <person name="Jiri K."/>
            <person name="van Sinderen D."/>
            <person name="Ventura M."/>
        </authorList>
    </citation>
    <scope>NUCLEOTIDE SEQUENCE [LARGE SCALE GENOMIC DNA]</scope>
    <source>
        <strain evidence="5 6">DSM 100201</strain>
    </source>
</reference>
<dbReference type="PANTHER" id="PTHR34216">
    <property type="match status" value="1"/>
</dbReference>
<dbReference type="Pfam" id="PF01522">
    <property type="entry name" value="Polysacc_deac_1"/>
    <property type="match status" value="1"/>
</dbReference>
<dbReference type="PROSITE" id="PS51677">
    <property type="entry name" value="NODB"/>
    <property type="match status" value="1"/>
</dbReference>
<dbReference type="Pfam" id="PF16403">
    <property type="entry name" value="Bact_surface_Ig-like"/>
    <property type="match status" value="1"/>
</dbReference>
<evidence type="ECO:0000256" key="2">
    <source>
        <dbReference type="ARBA" id="ARBA00022729"/>
    </source>
</evidence>
<evidence type="ECO:0000256" key="3">
    <source>
        <dbReference type="SAM" id="MobiDB-lite"/>
    </source>
</evidence>
<feature type="region of interest" description="Disordered" evidence="3">
    <location>
        <begin position="67"/>
        <end position="99"/>
    </location>
</feature>
<dbReference type="AlphaFoldDB" id="A0A261FIJ9"/>
<dbReference type="Gene3D" id="3.20.20.370">
    <property type="entry name" value="Glycoside hydrolase/deacetylase"/>
    <property type="match status" value="1"/>
</dbReference>
<dbReference type="Proteomes" id="UP000216444">
    <property type="component" value="Unassembled WGS sequence"/>
</dbReference>
<dbReference type="EMBL" id="MWWV01000003">
    <property type="protein sequence ID" value="OZG58686.1"/>
    <property type="molecule type" value="Genomic_DNA"/>
</dbReference>
<dbReference type="InterPro" id="IPR002509">
    <property type="entry name" value="NODB_dom"/>
</dbReference>
<feature type="compositionally biased region" description="Polar residues" evidence="3">
    <location>
        <begin position="67"/>
        <end position="93"/>
    </location>
</feature>
<dbReference type="InterPro" id="IPR051398">
    <property type="entry name" value="Polysacch_Deacetylase"/>
</dbReference>
<protein>
    <submittedName>
        <fullName evidence="5">Polysaccharide deacetylase</fullName>
    </submittedName>
</protein>
<organism evidence="5 6">
    <name type="scientific">Bifidobacterium tissieri</name>
    <dbReference type="NCBI Taxonomy" id="1630162"/>
    <lineage>
        <taxon>Bacteria</taxon>
        <taxon>Bacillati</taxon>
        <taxon>Actinomycetota</taxon>
        <taxon>Actinomycetes</taxon>
        <taxon>Bifidobacteriales</taxon>
        <taxon>Bifidobacteriaceae</taxon>
        <taxon>Bifidobacterium</taxon>
    </lineage>
</organism>
<evidence type="ECO:0000256" key="1">
    <source>
        <dbReference type="ARBA" id="ARBA00004613"/>
    </source>
</evidence>
<keyword evidence="2" id="KW-0732">Signal</keyword>
<accession>A0A261FIJ9</accession>
<keyword evidence="6" id="KW-1185">Reference proteome</keyword>
<feature type="region of interest" description="Disordered" evidence="3">
    <location>
        <begin position="1"/>
        <end position="32"/>
    </location>
</feature>
<feature type="compositionally biased region" description="Basic and acidic residues" evidence="3">
    <location>
        <begin position="1"/>
        <end position="24"/>
    </location>
</feature>
<dbReference type="GO" id="GO:0005576">
    <property type="term" value="C:extracellular region"/>
    <property type="evidence" value="ECO:0007669"/>
    <property type="project" value="UniProtKB-SubCell"/>
</dbReference>
<comment type="subcellular location">
    <subcellularLocation>
        <location evidence="1">Secreted</location>
    </subcellularLocation>
</comment>
<comment type="caution">
    <text evidence="5">The sequence shown here is derived from an EMBL/GenBank/DDBJ whole genome shotgun (WGS) entry which is preliminary data.</text>
</comment>
<proteinExistence type="predicted"/>
<dbReference type="GO" id="GO:0016810">
    <property type="term" value="F:hydrolase activity, acting on carbon-nitrogen (but not peptide) bonds"/>
    <property type="evidence" value="ECO:0007669"/>
    <property type="project" value="InterPro"/>
</dbReference>
<dbReference type="PANTHER" id="PTHR34216:SF3">
    <property type="entry name" value="POLY-BETA-1,6-N-ACETYL-D-GLUCOSAMINE N-DEACETYLASE"/>
    <property type="match status" value="1"/>
</dbReference>
<dbReference type="InterPro" id="IPR013783">
    <property type="entry name" value="Ig-like_fold"/>
</dbReference>
<dbReference type="InterPro" id="IPR032179">
    <property type="entry name" value="Cry22Aa_Ig-like"/>
</dbReference>
<dbReference type="Gene3D" id="2.60.40.10">
    <property type="entry name" value="Immunoglobulins"/>
    <property type="match status" value="1"/>
</dbReference>
<evidence type="ECO:0000313" key="5">
    <source>
        <dbReference type="EMBL" id="OZG58686.1"/>
    </source>
</evidence>
<gene>
    <name evidence="5" type="ORF">BTIS_0407</name>
</gene>
<dbReference type="CDD" id="cd10966">
    <property type="entry name" value="CE4_yadE_5s"/>
    <property type="match status" value="1"/>
</dbReference>
<dbReference type="InterPro" id="IPR011330">
    <property type="entry name" value="Glyco_hydro/deAcase_b/a-brl"/>
</dbReference>
<dbReference type="SUPFAM" id="SSF88713">
    <property type="entry name" value="Glycoside hydrolase/deacetylase"/>
    <property type="match status" value="1"/>
</dbReference>